<evidence type="ECO:0000256" key="2">
    <source>
        <dbReference type="ARBA" id="ARBA00022692"/>
    </source>
</evidence>
<dbReference type="OrthoDB" id="9813074at2"/>
<dbReference type="AlphaFoldDB" id="M1P4W1"/>
<protein>
    <submittedName>
        <fullName evidence="8">Putative membrane protein</fullName>
    </submittedName>
</protein>
<evidence type="ECO:0000256" key="5">
    <source>
        <dbReference type="SAM" id="MobiDB-lite"/>
    </source>
</evidence>
<keyword evidence="3 6" id="KW-1133">Transmembrane helix</keyword>
<dbReference type="GO" id="GO:0016020">
    <property type="term" value="C:membrane"/>
    <property type="evidence" value="ECO:0007669"/>
    <property type="project" value="UniProtKB-SubCell"/>
</dbReference>
<keyword evidence="2 6" id="KW-0812">Transmembrane</keyword>
<feature type="region of interest" description="Disordered" evidence="5">
    <location>
        <begin position="1"/>
        <end position="23"/>
    </location>
</feature>
<reference evidence="9" key="1">
    <citation type="journal article" date="2013" name="Stand. Genomic Sci.">
        <title>Complete genome sequence of Desulfocapsa sulfexigens, a marine deltaproteobacterium specialized in disproportionating inorganic sulfur compounds.</title>
        <authorList>
            <person name="Finster K.W."/>
            <person name="Kjeldsen K.U."/>
            <person name="Kube M."/>
            <person name="Reinhardt R."/>
            <person name="Mussmann M."/>
            <person name="Amann R."/>
            <person name="Schreiber L."/>
        </authorList>
    </citation>
    <scope>NUCLEOTIDE SEQUENCE [LARGE SCALE GENOMIC DNA]</scope>
    <source>
        <strain evidence="9">DSM 10523 / SB164P1</strain>
    </source>
</reference>
<organism evidence="8 9">
    <name type="scientific">Desulfocapsa sulfexigens (strain DSM 10523 / SB164P1)</name>
    <dbReference type="NCBI Taxonomy" id="1167006"/>
    <lineage>
        <taxon>Bacteria</taxon>
        <taxon>Pseudomonadati</taxon>
        <taxon>Thermodesulfobacteriota</taxon>
        <taxon>Desulfobulbia</taxon>
        <taxon>Desulfobulbales</taxon>
        <taxon>Desulfocapsaceae</taxon>
        <taxon>Desulfocapsa</taxon>
    </lineage>
</organism>
<dbReference type="InterPro" id="IPR035952">
    <property type="entry name" value="Rhomboid-like_sf"/>
</dbReference>
<dbReference type="STRING" id="1167006.UWK_01943"/>
<dbReference type="KEGG" id="dsf:UWK_01943"/>
<dbReference type="HOGENOM" id="CLU_061963_0_0_7"/>
<feature type="transmembrane region" description="Helical" evidence="6">
    <location>
        <begin position="289"/>
        <end position="310"/>
    </location>
</feature>
<dbReference type="SUPFAM" id="SSF144091">
    <property type="entry name" value="Rhomboid-like"/>
    <property type="match status" value="1"/>
</dbReference>
<feature type="domain" description="Peptidase S54 rhomboid" evidence="7">
    <location>
        <begin position="142"/>
        <end position="279"/>
    </location>
</feature>
<dbReference type="PATRIC" id="fig|1167006.5.peg.2127"/>
<dbReference type="Gene3D" id="1.20.1540.10">
    <property type="entry name" value="Rhomboid-like"/>
    <property type="match status" value="1"/>
</dbReference>
<feature type="transmembrane region" description="Helical" evidence="6">
    <location>
        <begin position="157"/>
        <end position="175"/>
    </location>
</feature>
<dbReference type="Pfam" id="PF01694">
    <property type="entry name" value="Rhomboid"/>
    <property type="match status" value="1"/>
</dbReference>
<feature type="transmembrane region" description="Helical" evidence="6">
    <location>
        <begin position="260"/>
        <end position="277"/>
    </location>
</feature>
<evidence type="ECO:0000259" key="7">
    <source>
        <dbReference type="Pfam" id="PF01694"/>
    </source>
</evidence>
<keyword evidence="4 6" id="KW-0472">Membrane</keyword>
<dbReference type="eggNOG" id="COG0705">
    <property type="taxonomic scope" value="Bacteria"/>
</dbReference>
<evidence type="ECO:0000313" key="9">
    <source>
        <dbReference type="Proteomes" id="UP000011721"/>
    </source>
</evidence>
<feature type="transmembrane region" description="Helical" evidence="6">
    <location>
        <begin position="207"/>
        <end position="226"/>
    </location>
</feature>
<evidence type="ECO:0000256" key="6">
    <source>
        <dbReference type="SAM" id="Phobius"/>
    </source>
</evidence>
<dbReference type="Proteomes" id="UP000011721">
    <property type="component" value="Chromosome"/>
</dbReference>
<evidence type="ECO:0000256" key="1">
    <source>
        <dbReference type="ARBA" id="ARBA00004141"/>
    </source>
</evidence>
<feature type="transmembrane region" description="Helical" evidence="6">
    <location>
        <begin position="105"/>
        <end position="123"/>
    </location>
</feature>
<dbReference type="InterPro" id="IPR022764">
    <property type="entry name" value="Peptidase_S54_rhomboid_dom"/>
</dbReference>
<dbReference type="GO" id="GO:0004252">
    <property type="term" value="F:serine-type endopeptidase activity"/>
    <property type="evidence" value="ECO:0007669"/>
    <property type="project" value="InterPro"/>
</dbReference>
<evidence type="ECO:0000313" key="8">
    <source>
        <dbReference type="EMBL" id="AGF78493.1"/>
    </source>
</evidence>
<gene>
    <name evidence="8" type="ordered locus">UWK_01943</name>
</gene>
<dbReference type="EMBL" id="CP003985">
    <property type="protein sequence ID" value="AGF78493.1"/>
    <property type="molecule type" value="Genomic_DNA"/>
</dbReference>
<dbReference type="PANTHER" id="PTHR43066:SF5">
    <property type="entry name" value="RHOMBOID-LIKE PROTEIN 11, CHLOROPLASTIC-RELATED"/>
    <property type="match status" value="1"/>
</dbReference>
<accession>M1P4W1</accession>
<keyword evidence="9" id="KW-1185">Reference proteome</keyword>
<sequence length="312" mass="34123">MPPYNQQPTDPKDLQKNPPAGTHSTVVFATDDRHEALSCSLALSAVGISHQYTETPKSLILSVDAKDAAKADMQLKAYLNENKNWPSRPVATTDDFIPLFQPPTLLLIGSLMLLYTVTGPWSGSSLWFTYGSGDAKAIIENHQYFRLLTALTLHADAVHLLGNCLFGGFLFHFFCKLTGNGLGLFSMLLTATIANYINVALHGSNHLFVGFSTAVFAIIGMLAMISRSHRITKRYLQILPFMAGAALLAMIGSSGERTDLGAHFFGLCCGLAFGWLLCRPAVLRLRHSIPLQTILFTISITSIFIAWSSAWK</sequence>
<feature type="transmembrane region" description="Helical" evidence="6">
    <location>
        <begin position="182"/>
        <end position="201"/>
    </location>
</feature>
<evidence type="ECO:0000256" key="3">
    <source>
        <dbReference type="ARBA" id="ARBA00022989"/>
    </source>
</evidence>
<name>M1P4W1_DESSD</name>
<proteinExistence type="predicted"/>
<dbReference type="PANTHER" id="PTHR43066">
    <property type="entry name" value="RHOMBOID-RELATED PROTEIN"/>
    <property type="match status" value="1"/>
</dbReference>
<feature type="transmembrane region" description="Helical" evidence="6">
    <location>
        <begin position="238"/>
        <end position="254"/>
    </location>
</feature>
<evidence type="ECO:0000256" key="4">
    <source>
        <dbReference type="ARBA" id="ARBA00023136"/>
    </source>
</evidence>
<comment type="subcellular location">
    <subcellularLocation>
        <location evidence="1">Membrane</location>
        <topology evidence="1">Multi-pass membrane protein</topology>
    </subcellularLocation>
</comment>